<feature type="compositionally biased region" description="Low complexity" evidence="1">
    <location>
        <begin position="59"/>
        <end position="74"/>
    </location>
</feature>
<dbReference type="InterPro" id="IPR046505">
    <property type="entry name" value="DUF6683"/>
</dbReference>
<dbReference type="RefSeq" id="WP_085423892.1">
    <property type="nucleotide sequence ID" value="NZ_FXAF01000008.1"/>
</dbReference>
<dbReference type="EMBL" id="FXAF01000008">
    <property type="protein sequence ID" value="SMF60056.1"/>
    <property type="molecule type" value="Genomic_DNA"/>
</dbReference>
<accession>A0A1X7FWR5</accession>
<keyword evidence="4" id="KW-1185">Reference proteome</keyword>
<feature type="signal peptide" evidence="2">
    <location>
        <begin position="1"/>
        <end position="21"/>
    </location>
</feature>
<name>A0A1X7FWR5_9HYPH</name>
<keyword evidence="2" id="KW-0732">Signal</keyword>
<evidence type="ECO:0000256" key="2">
    <source>
        <dbReference type="SAM" id="SignalP"/>
    </source>
</evidence>
<feature type="region of interest" description="Disordered" evidence="1">
    <location>
        <begin position="54"/>
        <end position="75"/>
    </location>
</feature>
<reference evidence="4" key="1">
    <citation type="submission" date="2017-04" db="EMBL/GenBank/DDBJ databases">
        <authorList>
            <person name="Varghese N."/>
            <person name="Submissions S."/>
        </authorList>
    </citation>
    <scope>NUCLEOTIDE SEQUENCE [LARGE SCALE GENOMIC DNA]</scope>
    <source>
        <strain evidence="4">B4P</strain>
    </source>
</reference>
<sequence>MRRTLAGMFVLAVIMPASLSAQDTGWSNGFWSTTLPAIAGTDTLGLALRGRLQNDDSADTGSDTAATPPTAPADLRYTPSHERRIANFANFVAKSRLSDRQGADNLAKLFASQDVVEGMKAPLDAVGLRIDDVADAYAAWWINAWQASHGRDEDVSRTMAIAVRNQVVEAMASSGMMRSASDAAKQEMAESLLIQAALIAAAMEQSKGNAALTRAIAAVASQGARGMNVDLTAMDLTEHGFVPAR</sequence>
<evidence type="ECO:0000313" key="3">
    <source>
        <dbReference type="EMBL" id="SMF60056.1"/>
    </source>
</evidence>
<dbReference type="OrthoDB" id="7563604at2"/>
<organism evidence="3 4">
    <name type="scientific">Xaviernesmea oryzae</name>
    <dbReference type="NCBI Taxonomy" id="464029"/>
    <lineage>
        <taxon>Bacteria</taxon>
        <taxon>Pseudomonadati</taxon>
        <taxon>Pseudomonadota</taxon>
        <taxon>Alphaproteobacteria</taxon>
        <taxon>Hyphomicrobiales</taxon>
        <taxon>Rhizobiaceae</taxon>
        <taxon>Rhizobium/Agrobacterium group</taxon>
        <taxon>Xaviernesmea</taxon>
    </lineage>
</organism>
<evidence type="ECO:0000256" key="1">
    <source>
        <dbReference type="SAM" id="MobiDB-lite"/>
    </source>
</evidence>
<protein>
    <submittedName>
        <fullName evidence="3">Uncharacterized protein</fullName>
    </submittedName>
</protein>
<dbReference type="AlphaFoldDB" id="A0A1X7FWR5"/>
<gene>
    <name evidence="3" type="ORF">SAMN02982989_1015</name>
</gene>
<dbReference type="Proteomes" id="UP000192903">
    <property type="component" value="Unassembled WGS sequence"/>
</dbReference>
<feature type="chain" id="PRO_5012891692" evidence="2">
    <location>
        <begin position="22"/>
        <end position="245"/>
    </location>
</feature>
<dbReference type="Pfam" id="PF20388">
    <property type="entry name" value="DUF6683"/>
    <property type="match status" value="1"/>
</dbReference>
<proteinExistence type="predicted"/>
<evidence type="ECO:0000313" key="4">
    <source>
        <dbReference type="Proteomes" id="UP000192903"/>
    </source>
</evidence>